<dbReference type="AlphaFoldDB" id="A0A4Q6Y6C4"/>
<comment type="similarity">
    <text evidence="1 7">Belongs to the nitroreductase family.</text>
</comment>
<evidence type="ECO:0000256" key="4">
    <source>
        <dbReference type="ARBA" id="ARBA00022857"/>
    </source>
</evidence>
<keyword evidence="6 7" id="KW-0520">NAD</keyword>
<dbReference type="Proteomes" id="UP000292085">
    <property type="component" value="Unassembled WGS sequence"/>
</dbReference>
<evidence type="ECO:0000256" key="6">
    <source>
        <dbReference type="ARBA" id="ARBA00023027"/>
    </source>
</evidence>
<organism evidence="10 11">
    <name type="scientific">Sphingomonas populi</name>
    <dbReference type="NCBI Taxonomy" id="2484750"/>
    <lineage>
        <taxon>Bacteria</taxon>
        <taxon>Pseudomonadati</taxon>
        <taxon>Pseudomonadota</taxon>
        <taxon>Alphaproteobacteria</taxon>
        <taxon>Sphingomonadales</taxon>
        <taxon>Sphingomonadaceae</taxon>
        <taxon>Sphingomonas</taxon>
    </lineage>
</organism>
<dbReference type="InterPro" id="IPR029479">
    <property type="entry name" value="Nitroreductase"/>
</dbReference>
<keyword evidence="5 7" id="KW-0560">Oxidoreductase</keyword>
<dbReference type="Gene3D" id="3.40.109.10">
    <property type="entry name" value="NADH Oxidase"/>
    <property type="match status" value="1"/>
</dbReference>
<dbReference type="InterPro" id="IPR026021">
    <property type="entry name" value="YdjA-like"/>
</dbReference>
<feature type="binding site" evidence="8">
    <location>
        <position position="51"/>
    </location>
    <ligand>
        <name>FMN</name>
        <dbReference type="ChEBI" id="CHEBI:58210"/>
        <note>ligand shared between dimeric partners</note>
    </ligand>
</feature>
<dbReference type="OrthoDB" id="9804207at2"/>
<dbReference type="GO" id="GO:0016491">
    <property type="term" value="F:oxidoreductase activity"/>
    <property type="evidence" value="ECO:0007669"/>
    <property type="project" value="UniProtKB-UniRule"/>
</dbReference>
<comment type="caution">
    <text evidence="10">The sequence shown here is derived from an EMBL/GenBank/DDBJ whole genome shotgun (WGS) entry which is preliminary data.</text>
</comment>
<evidence type="ECO:0000313" key="10">
    <source>
        <dbReference type="EMBL" id="RZF64756.1"/>
    </source>
</evidence>
<feature type="binding site" description="in other chain" evidence="8">
    <location>
        <begin position="20"/>
        <end position="22"/>
    </location>
    <ligand>
        <name>FMN</name>
        <dbReference type="ChEBI" id="CHEBI:58210"/>
        <note>ligand shared between dimeric partners</note>
    </ligand>
</feature>
<dbReference type="PANTHER" id="PTHR43821">
    <property type="entry name" value="NAD(P)H NITROREDUCTASE YDJA-RELATED"/>
    <property type="match status" value="1"/>
</dbReference>
<comment type="cofactor">
    <cofactor evidence="8">
        <name>FMN</name>
        <dbReference type="ChEBI" id="CHEBI:58210"/>
    </cofactor>
    <text evidence="8">Binds 1 FMN per subunit.</text>
</comment>
<dbReference type="Pfam" id="PF00881">
    <property type="entry name" value="Nitroreductase"/>
    <property type="match status" value="1"/>
</dbReference>
<dbReference type="PIRSF" id="PIRSF000232">
    <property type="entry name" value="YdjA"/>
    <property type="match status" value="1"/>
</dbReference>
<dbReference type="InterPro" id="IPR000415">
    <property type="entry name" value="Nitroreductase-like"/>
</dbReference>
<keyword evidence="4 7" id="KW-0521">NADP</keyword>
<protein>
    <recommendedName>
        <fullName evidence="7">Putative NAD(P)H nitroreductase</fullName>
        <ecNumber evidence="7">1.-.-.-</ecNumber>
    </recommendedName>
</protein>
<proteinExistence type="inferred from homology"/>
<reference evidence="10 11" key="1">
    <citation type="submission" date="2019-02" db="EMBL/GenBank/DDBJ databases">
        <authorList>
            <person name="Li Y."/>
        </authorList>
    </citation>
    <scope>NUCLEOTIDE SEQUENCE [LARGE SCALE GENOMIC DNA]</scope>
    <source>
        <strain evidence="10 11">3-7</strain>
    </source>
</reference>
<feature type="domain" description="Nitroreductase" evidence="9">
    <location>
        <begin position="31"/>
        <end position="172"/>
    </location>
</feature>
<dbReference type="RefSeq" id="WP_130156647.1">
    <property type="nucleotide sequence ID" value="NZ_SGIS01000011.1"/>
</dbReference>
<sequence length="195" mass="20749">MASTAPTLSDLSAADILALRRSPMPDALVTPGPSRAEIDRLVEIALRVPDHGRLNPWRLVLIAGDAKDRWVERLLALAETREDAAKVRVSTRKLASAPLVVVVVSAAAPGHKVPEWEQILSAGAVCMNLLNGAHALGYGANWLTGWHAYDAQATALLGLDEGQKVAGVVLVGSVAETAPPRPRAKPEDIARWLTL</sequence>
<keyword evidence="3 7" id="KW-0288">FMN</keyword>
<evidence type="ECO:0000259" key="9">
    <source>
        <dbReference type="Pfam" id="PF00881"/>
    </source>
</evidence>
<evidence type="ECO:0000256" key="3">
    <source>
        <dbReference type="ARBA" id="ARBA00022643"/>
    </source>
</evidence>
<evidence type="ECO:0000256" key="2">
    <source>
        <dbReference type="ARBA" id="ARBA00022630"/>
    </source>
</evidence>
<keyword evidence="2 7" id="KW-0285">Flavoprotein</keyword>
<gene>
    <name evidence="10" type="ORF">EWE75_09045</name>
</gene>
<evidence type="ECO:0000313" key="11">
    <source>
        <dbReference type="Proteomes" id="UP000292085"/>
    </source>
</evidence>
<feature type="binding site" evidence="8">
    <location>
        <position position="47"/>
    </location>
    <ligand>
        <name>FMN</name>
        <dbReference type="ChEBI" id="CHEBI:58210"/>
        <note>ligand shared between dimeric partners</note>
    </ligand>
</feature>
<accession>A0A4Q6Y6C4</accession>
<dbReference type="PANTHER" id="PTHR43821:SF1">
    <property type="entry name" value="NAD(P)H NITROREDUCTASE YDJA-RELATED"/>
    <property type="match status" value="1"/>
</dbReference>
<dbReference type="InterPro" id="IPR052530">
    <property type="entry name" value="NAD(P)H_nitroreductase"/>
</dbReference>
<name>A0A4Q6Y6C4_9SPHN</name>
<dbReference type="EMBL" id="SGIS01000011">
    <property type="protein sequence ID" value="RZF64756.1"/>
    <property type="molecule type" value="Genomic_DNA"/>
</dbReference>
<evidence type="ECO:0000256" key="5">
    <source>
        <dbReference type="ARBA" id="ARBA00023002"/>
    </source>
</evidence>
<evidence type="ECO:0000256" key="8">
    <source>
        <dbReference type="PIRSR" id="PIRSR000232-1"/>
    </source>
</evidence>
<feature type="binding site" description="in other chain" evidence="8">
    <location>
        <begin position="142"/>
        <end position="144"/>
    </location>
    <ligand>
        <name>FMN</name>
        <dbReference type="ChEBI" id="CHEBI:58210"/>
        <note>ligand shared between dimeric partners</note>
    </ligand>
</feature>
<evidence type="ECO:0000256" key="1">
    <source>
        <dbReference type="ARBA" id="ARBA00007118"/>
    </source>
</evidence>
<dbReference type="CDD" id="cd02135">
    <property type="entry name" value="YdjA-like"/>
    <property type="match status" value="1"/>
</dbReference>
<keyword evidence="11" id="KW-1185">Reference proteome</keyword>
<dbReference type="EC" id="1.-.-.-" evidence="7"/>
<dbReference type="SUPFAM" id="SSF55469">
    <property type="entry name" value="FMN-dependent nitroreductase-like"/>
    <property type="match status" value="1"/>
</dbReference>
<evidence type="ECO:0000256" key="7">
    <source>
        <dbReference type="PIRNR" id="PIRNR000232"/>
    </source>
</evidence>